<comment type="similarity">
    <text evidence="1 4">Belongs to the bacterial ribosomal protein bS6 family.</text>
</comment>
<evidence type="ECO:0000313" key="6">
    <source>
        <dbReference type="Proteomes" id="UP001519289"/>
    </source>
</evidence>
<comment type="function">
    <text evidence="2 4">Binds together with bS18 to 16S ribosomal RNA.</text>
</comment>
<dbReference type="SUPFAM" id="SSF54995">
    <property type="entry name" value="Ribosomal protein S6"/>
    <property type="match status" value="1"/>
</dbReference>
<dbReference type="Proteomes" id="UP001519289">
    <property type="component" value="Unassembled WGS sequence"/>
</dbReference>
<keyword evidence="4 5" id="KW-0689">Ribosomal protein</keyword>
<dbReference type="InterPro" id="IPR020814">
    <property type="entry name" value="Ribosomal_S6_plastid/chlpt"/>
</dbReference>
<dbReference type="InterPro" id="IPR014717">
    <property type="entry name" value="Transl_elong_EF1B/ribsomal_bS6"/>
</dbReference>
<sequence>MRAYEIMVIARPELDDAALQALAEKITGLITDNGGVVESTDAWKKQRLAYEIKDLREGYYSVINFKGEPRTADELSRVLKITDEVVRFLIVRPEE</sequence>
<name>A0ABS4JWW7_9FIRM</name>
<dbReference type="EMBL" id="JAGGLG010000029">
    <property type="protein sequence ID" value="MBP2019485.1"/>
    <property type="molecule type" value="Genomic_DNA"/>
</dbReference>
<dbReference type="RefSeq" id="WP_209467593.1">
    <property type="nucleotide sequence ID" value="NZ_JAGGLG010000029.1"/>
</dbReference>
<gene>
    <name evidence="4" type="primary">rpsF</name>
    <name evidence="5" type="ORF">J2Z79_002924</name>
</gene>
<dbReference type="HAMAP" id="MF_00360">
    <property type="entry name" value="Ribosomal_bS6"/>
    <property type="match status" value="1"/>
</dbReference>
<accession>A0ABS4JWW7</accession>
<dbReference type="InterPro" id="IPR035980">
    <property type="entry name" value="Ribosomal_bS6_sf"/>
</dbReference>
<comment type="caution">
    <text evidence="5">The sequence shown here is derived from an EMBL/GenBank/DDBJ whole genome shotgun (WGS) entry which is preliminary data.</text>
</comment>
<keyword evidence="4" id="KW-0687">Ribonucleoprotein</keyword>
<dbReference type="InterPro" id="IPR000529">
    <property type="entry name" value="Ribosomal_bS6"/>
</dbReference>
<dbReference type="Gene3D" id="3.30.70.60">
    <property type="match status" value="1"/>
</dbReference>
<organism evidence="5 6">
    <name type="scientific">Symbiobacterium terraclitae</name>
    <dbReference type="NCBI Taxonomy" id="557451"/>
    <lineage>
        <taxon>Bacteria</taxon>
        <taxon>Bacillati</taxon>
        <taxon>Bacillota</taxon>
        <taxon>Clostridia</taxon>
        <taxon>Eubacteriales</taxon>
        <taxon>Symbiobacteriaceae</taxon>
        <taxon>Symbiobacterium</taxon>
    </lineage>
</organism>
<reference evidence="5 6" key="1">
    <citation type="submission" date="2021-03" db="EMBL/GenBank/DDBJ databases">
        <title>Genomic Encyclopedia of Type Strains, Phase IV (KMG-IV): sequencing the most valuable type-strain genomes for metagenomic binning, comparative biology and taxonomic classification.</title>
        <authorList>
            <person name="Goeker M."/>
        </authorList>
    </citation>
    <scope>NUCLEOTIDE SEQUENCE [LARGE SCALE GENOMIC DNA]</scope>
    <source>
        <strain evidence="5 6">DSM 27138</strain>
    </source>
</reference>
<keyword evidence="6" id="KW-1185">Reference proteome</keyword>
<evidence type="ECO:0000256" key="1">
    <source>
        <dbReference type="ARBA" id="ARBA00009512"/>
    </source>
</evidence>
<proteinExistence type="inferred from homology"/>
<dbReference type="CDD" id="cd00473">
    <property type="entry name" value="bS6"/>
    <property type="match status" value="1"/>
</dbReference>
<evidence type="ECO:0000256" key="4">
    <source>
        <dbReference type="HAMAP-Rule" id="MF_00360"/>
    </source>
</evidence>
<dbReference type="PANTHER" id="PTHR21011">
    <property type="entry name" value="MITOCHONDRIAL 28S RIBOSOMAL PROTEIN S6"/>
    <property type="match status" value="1"/>
</dbReference>
<evidence type="ECO:0000256" key="3">
    <source>
        <dbReference type="ARBA" id="ARBA00035294"/>
    </source>
</evidence>
<keyword evidence="4" id="KW-0694">RNA-binding</keyword>
<evidence type="ECO:0000256" key="2">
    <source>
        <dbReference type="ARBA" id="ARBA00035104"/>
    </source>
</evidence>
<evidence type="ECO:0000313" key="5">
    <source>
        <dbReference type="EMBL" id="MBP2019485.1"/>
    </source>
</evidence>
<dbReference type="GO" id="GO:0005840">
    <property type="term" value="C:ribosome"/>
    <property type="evidence" value="ECO:0007669"/>
    <property type="project" value="UniProtKB-KW"/>
</dbReference>
<dbReference type="Pfam" id="PF01250">
    <property type="entry name" value="Ribosomal_S6"/>
    <property type="match status" value="1"/>
</dbReference>
<dbReference type="NCBIfam" id="TIGR00166">
    <property type="entry name" value="S6"/>
    <property type="match status" value="1"/>
</dbReference>
<dbReference type="PANTHER" id="PTHR21011:SF1">
    <property type="entry name" value="SMALL RIBOSOMAL SUBUNIT PROTEIN BS6M"/>
    <property type="match status" value="1"/>
</dbReference>
<keyword evidence="4" id="KW-0699">rRNA-binding</keyword>
<protein>
    <recommendedName>
        <fullName evidence="3 4">Small ribosomal subunit protein bS6</fullName>
    </recommendedName>
</protein>